<dbReference type="Pfam" id="PF00501">
    <property type="entry name" value="AMP-binding"/>
    <property type="match status" value="1"/>
</dbReference>
<dbReference type="SUPFAM" id="SSF56801">
    <property type="entry name" value="Acetyl-CoA synthetase-like"/>
    <property type="match status" value="1"/>
</dbReference>
<keyword evidence="5" id="KW-0812">Transmembrane</keyword>
<dbReference type="InterPro" id="IPR042099">
    <property type="entry name" value="ANL_N_sf"/>
</dbReference>
<keyword evidence="4 8" id="KW-0436">Ligase</keyword>
<dbReference type="Gene3D" id="3.30.300.30">
    <property type="match status" value="1"/>
</dbReference>
<dbReference type="InterPro" id="IPR000873">
    <property type="entry name" value="AMP-dep_synth/lig_dom"/>
</dbReference>
<dbReference type="EMBL" id="PDCK01000039">
    <property type="protein sequence ID" value="PRQ56377.1"/>
    <property type="molecule type" value="Genomic_DNA"/>
</dbReference>
<evidence type="ECO:0000259" key="7">
    <source>
        <dbReference type="Pfam" id="PF13193"/>
    </source>
</evidence>
<comment type="subcellular location">
    <subcellularLocation>
        <location evidence="1">Cytoplasm</location>
    </subcellularLocation>
</comment>
<dbReference type="GO" id="GO:0005737">
    <property type="term" value="C:cytoplasm"/>
    <property type="evidence" value="ECO:0007669"/>
    <property type="project" value="UniProtKB-SubCell"/>
</dbReference>
<keyword evidence="3" id="KW-0963">Cytoplasm</keyword>
<dbReference type="STRING" id="74649.A0A2P6SCJ2"/>
<dbReference type="Gramene" id="PRQ56377">
    <property type="protein sequence ID" value="PRQ56377"/>
    <property type="gene ID" value="RchiOBHm_Chr1g0335091"/>
</dbReference>
<dbReference type="Gene3D" id="3.40.50.12780">
    <property type="entry name" value="N-terminal domain of ligase-like"/>
    <property type="match status" value="1"/>
</dbReference>
<dbReference type="AlphaFoldDB" id="A0A2P6SCJ2"/>
<keyword evidence="5" id="KW-1133">Transmembrane helix</keyword>
<dbReference type="FunFam" id="3.40.50.12780:FF:000003">
    <property type="entry name" value="Long-chain-fatty-acid--CoA ligase FadD"/>
    <property type="match status" value="1"/>
</dbReference>
<feature type="transmembrane region" description="Helical" evidence="5">
    <location>
        <begin position="309"/>
        <end position="330"/>
    </location>
</feature>
<organism evidence="8 9">
    <name type="scientific">Rosa chinensis</name>
    <name type="common">China rose</name>
    <dbReference type="NCBI Taxonomy" id="74649"/>
    <lineage>
        <taxon>Eukaryota</taxon>
        <taxon>Viridiplantae</taxon>
        <taxon>Streptophyta</taxon>
        <taxon>Embryophyta</taxon>
        <taxon>Tracheophyta</taxon>
        <taxon>Spermatophyta</taxon>
        <taxon>Magnoliopsida</taxon>
        <taxon>eudicotyledons</taxon>
        <taxon>Gunneridae</taxon>
        <taxon>Pentapetalae</taxon>
        <taxon>rosids</taxon>
        <taxon>fabids</taxon>
        <taxon>Rosales</taxon>
        <taxon>Rosaceae</taxon>
        <taxon>Rosoideae</taxon>
        <taxon>Rosoideae incertae sedis</taxon>
        <taxon>Rosa</taxon>
    </lineage>
</organism>
<proteinExistence type="inferred from homology"/>
<protein>
    <submittedName>
        <fullName evidence="8">Putative AMP-dependent synthetase/ligase, AMP-binding enzyme domain-containing protein</fullName>
    </submittedName>
</protein>
<evidence type="ECO:0000313" key="8">
    <source>
        <dbReference type="EMBL" id="PRQ56377.1"/>
    </source>
</evidence>
<gene>
    <name evidence="8" type="ORF">RchiOBHm_Chr1g0335091</name>
</gene>
<evidence type="ECO:0000256" key="4">
    <source>
        <dbReference type="ARBA" id="ARBA00022598"/>
    </source>
</evidence>
<comment type="similarity">
    <text evidence="2">Belongs to the ATP-dependent AMP-binding enzyme family.</text>
</comment>
<sequence>MIVTSKGVFNNAATLELVILSQQLGLYWPIYLSYLTLSFNVTNLEIAIISTMSMEELSGEYTGRTNGGFDSQTGVYHSLFNLGDRHKIPTRPNLDTATFVLSQFPHPHQAESRVALIDSATNQRVTYAQLHRSIQSLASGLHQALGVQKGDVVFVLSPNSLLYPTICLAVFSVGAILTTANPLNTESEIAKQVRDSGAKLAIASPEEVHKLVPTGVPTIVTSRPSNGTDNSLSIEELIESCDPIPTELALARPTQSDTAAILYSSGTTGTSKGVVLTHANFIAIMTLLKWSVDETSAQDDVFLCFIPMFHIYGLAFFALGMFSTGSTIVLMQRFEFKAMLDAIQTHKVNNIPAVPPVILGLVKYASQAGCKLSSLRRVGSGAAPLSKEVVDEFRQKFPWVELRPGYGLTESCGAATFFISDEQANKHTGSCGHLVPKFAAKVVDIETGQALGPYKEGELWLKSPTIMKEYLGNVEATIATIDEDGWLKTGDLCYFDEDGLLYIVDRIKELIKHNGYQVAPAELEAILLSHPQILDAAVVPVEDEEAGQIPMAYVVRAASTELITEDQVAPYKKVRKVGFISAIPRSAASKILRKELVGLQSKQQIVSRL</sequence>
<evidence type="ECO:0000256" key="2">
    <source>
        <dbReference type="ARBA" id="ARBA00006432"/>
    </source>
</evidence>
<dbReference type="InterPro" id="IPR045851">
    <property type="entry name" value="AMP-bd_C_sf"/>
</dbReference>
<feature type="domain" description="AMP-binding enzyme C-terminal" evidence="7">
    <location>
        <begin position="522"/>
        <end position="590"/>
    </location>
</feature>
<evidence type="ECO:0000256" key="1">
    <source>
        <dbReference type="ARBA" id="ARBA00004496"/>
    </source>
</evidence>
<comment type="caution">
    <text evidence="8">The sequence shown here is derived from an EMBL/GenBank/DDBJ whole genome shotgun (WGS) entry which is preliminary data.</text>
</comment>
<keyword evidence="5" id="KW-0472">Membrane</keyword>
<evidence type="ECO:0000256" key="3">
    <source>
        <dbReference type="ARBA" id="ARBA00022490"/>
    </source>
</evidence>
<feature type="domain" description="AMP-dependent synthetase/ligase" evidence="6">
    <location>
        <begin position="109"/>
        <end position="471"/>
    </location>
</feature>
<evidence type="ECO:0000259" key="6">
    <source>
        <dbReference type="Pfam" id="PF00501"/>
    </source>
</evidence>
<dbReference type="CDD" id="cd05904">
    <property type="entry name" value="4CL"/>
    <property type="match status" value="1"/>
</dbReference>
<evidence type="ECO:0000313" key="9">
    <source>
        <dbReference type="Proteomes" id="UP000238479"/>
    </source>
</evidence>
<dbReference type="GO" id="GO:0016405">
    <property type="term" value="F:CoA-ligase activity"/>
    <property type="evidence" value="ECO:0007669"/>
    <property type="project" value="TreeGrafter"/>
</dbReference>
<dbReference type="OMA" id="YMMRRFD"/>
<dbReference type="Proteomes" id="UP000238479">
    <property type="component" value="Chromosome 1"/>
</dbReference>
<reference evidence="8 9" key="1">
    <citation type="journal article" date="2018" name="Nat. Genet.">
        <title>The Rosa genome provides new insights in the design of modern roses.</title>
        <authorList>
            <person name="Bendahmane M."/>
        </authorList>
    </citation>
    <scope>NUCLEOTIDE SEQUENCE [LARGE SCALE GENOMIC DNA]</scope>
    <source>
        <strain evidence="9">cv. Old Blush</strain>
    </source>
</reference>
<dbReference type="PANTHER" id="PTHR24096">
    <property type="entry name" value="LONG-CHAIN-FATTY-ACID--COA LIGASE"/>
    <property type="match status" value="1"/>
</dbReference>
<dbReference type="PROSITE" id="PS00455">
    <property type="entry name" value="AMP_BINDING"/>
    <property type="match status" value="1"/>
</dbReference>
<dbReference type="Pfam" id="PF13193">
    <property type="entry name" value="AMP-binding_C"/>
    <property type="match status" value="1"/>
</dbReference>
<dbReference type="InterPro" id="IPR020845">
    <property type="entry name" value="AMP-binding_CS"/>
</dbReference>
<keyword evidence="9" id="KW-1185">Reference proteome</keyword>
<evidence type="ECO:0000256" key="5">
    <source>
        <dbReference type="SAM" id="Phobius"/>
    </source>
</evidence>
<accession>A0A2P6SCJ2</accession>
<dbReference type="PANTHER" id="PTHR24096:SF337">
    <property type="entry name" value="4-COUMARATE--COA LIGASE"/>
    <property type="match status" value="1"/>
</dbReference>
<dbReference type="InterPro" id="IPR025110">
    <property type="entry name" value="AMP-bd_C"/>
</dbReference>
<name>A0A2P6SCJ2_ROSCH</name>